<feature type="transmembrane region" description="Helical" evidence="2">
    <location>
        <begin position="231"/>
        <end position="254"/>
    </location>
</feature>
<dbReference type="OrthoDB" id="3061561at2759"/>
<evidence type="ECO:0000313" key="4">
    <source>
        <dbReference type="EMBL" id="KAF2453671.1"/>
    </source>
</evidence>
<sequence>MLFLPLLFCALVFRRSFASPITSSRRATNPTDSDPPWVESPDIRGTYDLVLSCLTTLSLCAWTAYHPNVHPQNSMGRTFLRRLWWMTVAVFVPEIVLFCAWEQCWAAKRLRDEVNRLSGFPVGTQKEKDEEANTTSEAKPDENRRAPWSLEQAFFALSGGIAVASDSFWTHSKLTFTPAGIVELARVGHLPNISLETVADKSKANTIAKVLVCVQASWFFVQSMARLASALPLTLLELHILTHIACALCIYLLWMKKPYDVESAIVLDDEDTVDMAALFAADKRMWSRRHEDPSLWMSIRGSFYRKSGKPIKAPRESTESYSTGEHLCRGKEEEQLKRAKRALHKFHCTGNNFEFLILDRPNCSALEPSASESGSSPVVARRTILDDFSPTDLGSLEFRKGYVVRARSNMHLDKIGAERPNDIRHDARNRLHTRQLKVFTLLNAVYGGTHLAAWNSHFPSTVEMWMWRAAGLAIVGAPAVVGMTYGLGIAEQWFERPQTRKEDKEGNDEGKSYEKREALRAPLWRRAVARALEAMLVLSFTFLVVGFSITYPVGRLYVLVESFASLRSPPAGTYATVQWSEFIPHAG</sequence>
<feature type="transmembrane region" description="Helical" evidence="2">
    <location>
        <begin position="436"/>
        <end position="453"/>
    </location>
</feature>
<dbReference type="AlphaFoldDB" id="A0A6A6NPL6"/>
<dbReference type="Proteomes" id="UP000799766">
    <property type="component" value="Unassembled WGS sequence"/>
</dbReference>
<dbReference type="PANTHER" id="PTHR35043">
    <property type="entry name" value="TRANSCRIPTION FACTOR DOMAIN-CONTAINING PROTEIN"/>
    <property type="match status" value="1"/>
</dbReference>
<keyword evidence="5" id="KW-1185">Reference proteome</keyword>
<keyword evidence="2" id="KW-0472">Membrane</keyword>
<evidence type="ECO:0000256" key="3">
    <source>
        <dbReference type="SAM" id="SignalP"/>
    </source>
</evidence>
<keyword evidence="3" id="KW-0732">Signal</keyword>
<evidence type="ECO:0000256" key="2">
    <source>
        <dbReference type="SAM" id="Phobius"/>
    </source>
</evidence>
<proteinExistence type="predicted"/>
<gene>
    <name evidence="4" type="ORF">BDY21DRAFT_123723</name>
</gene>
<feature type="region of interest" description="Disordered" evidence="1">
    <location>
        <begin position="121"/>
        <end position="144"/>
    </location>
</feature>
<evidence type="ECO:0000256" key="1">
    <source>
        <dbReference type="SAM" id="MobiDB-lite"/>
    </source>
</evidence>
<reference evidence="4" key="1">
    <citation type="journal article" date="2020" name="Stud. Mycol.">
        <title>101 Dothideomycetes genomes: a test case for predicting lifestyles and emergence of pathogens.</title>
        <authorList>
            <person name="Haridas S."/>
            <person name="Albert R."/>
            <person name="Binder M."/>
            <person name="Bloem J."/>
            <person name="Labutti K."/>
            <person name="Salamov A."/>
            <person name="Andreopoulos B."/>
            <person name="Baker S."/>
            <person name="Barry K."/>
            <person name="Bills G."/>
            <person name="Bluhm B."/>
            <person name="Cannon C."/>
            <person name="Castanera R."/>
            <person name="Culley D."/>
            <person name="Daum C."/>
            <person name="Ezra D."/>
            <person name="Gonzalez J."/>
            <person name="Henrissat B."/>
            <person name="Kuo A."/>
            <person name="Liang C."/>
            <person name="Lipzen A."/>
            <person name="Lutzoni F."/>
            <person name="Magnuson J."/>
            <person name="Mondo S."/>
            <person name="Nolan M."/>
            <person name="Ohm R."/>
            <person name="Pangilinan J."/>
            <person name="Park H.-J."/>
            <person name="Ramirez L."/>
            <person name="Alfaro M."/>
            <person name="Sun H."/>
            <person name="Tritt A."/>
            <person name="Yoshinaga Y."/>
            <person name="Zwiers L.-H."/>
            <person name="Turgeon B."/>
            <person name="Goodwin S."/>
            <person name="Spatafora J."/>
            <person name="Crous P."/>
            <person name="Grigoriev I."/>
        </authorList>
    </citation>
    <scope>NUCLEOTIDE SEQUENCE</scope>
    <source>
        <strain evidence="4">ATCC 16933</strain>
    </source>
</reference>
<protein>
    <submittedName>
        <fullName evidence="4">Uncharacterized protein</fullName>
    </submittedName>
</protein>
<feature type="transmembrane region" description="Helical" evidence="2">
    <location>
        <begin position="465"/>
        <end position="490"/>
    </location>
</feature>
<dbReference type="EMBL" id="MU001696">
    <property type="protein sequence ID" value="KAF2453671.1"/>
    <property type="molecule type" value="Genomic_DNA"/>
</dbReference>
<feature type="transmembrane region" description="Helical" evidence="2">
    <location>
        <begin position="534"/>
        <end position="553"/>
    </location>
</feature>
<evidence type="ECO:0000313" key="5">
    <source>
        <dbReference type="Proteomes" id="UP000799766"/>
    </source>
</evidence>
<keyword evidence="2" id="KW-0812">Transmembrane</keyword>
<keyword evidence="2" id="KW-1133">Transmembrane helix</keyword>
<name>A0A6A6NPL6_9PEZI</name>
<organism evidence="4 5">
    <name type="scientific">Lineolata rhizophorae</name>
    <dbReference type="NCBI Taxonomy" id="578093"/>
    <lineage>
        <taxon>Eukaryota</taxon>
        <taxon>Fungi</taxon>
        <taxon>Dikarya</taxon>
        <taxon>Ascomycota</taxon>
        <taxon>Pezizomycotina</taxon>
        <taxon>Dothideomycetes</taxon>
        <taxon>Dothideomycetes incertae sedis</taxon>
        <taxon>Lineolatales</taxon>
        <taxon>Lineolataceae</taxon>
        <taxon>Lineolata</taxon>
    </lineage>
</organism>
<feature type="chain" id="PRO_5025502768" evidence="3">
    <location>
        <begin position="19"/>
        <end position="587"/>
    </location>
</feature>
<accession>A0A6A6NPL6</accession>
<feature type="signal peptide" evidence="3">
    <location>
        <begin position="1"/>
        <end position="18"/>
    </location>
</feature>
<dbReference type="PANTHER" id="PTHR35043:SF7">
    <property type="entry name" value="TRANSCRIPTION FACTOR DOMAIN-CONTAINING PROTEIN"/>
    <property type="match status" value="1"/>
</dbReference>